<dbReference type="RefSeq" id="WP_027946683.1">
    <property type="nucleotide sequence ID" value="NZ_BSTI01000003.1"/>
</dbReference>
<evidence type="ECO:0008006" key="3">
    <source>
        <dbReference type="Google" id="ProtNLM"/>
    </source>
</evidence>
<comment type="caution">
    <text evidence="1">The sequence shown here is derived from an EMBL/GenBank/DDBJ whole genome shotgun (WGS) entry which is preliminary data.</text>
</comment>
<dbReference type="Pfam" id="PF05120">
    <property type="entry name" value="GvpG"/>
    <property type="match status" value="1"/>
</dbReference>
<dbReference type="Proteomes" id="UP001165136">
    <property type="component" value="Unassembled WGS sequence"/>
</dbReference>
<dbReference type="InterPro" id="IPR007804">
    <property type="entry name" value="GvpG"/>
</dbReference>
<dbReference type="EMBL" id="BSTI01000003">
    <property type="protein sequence ID" value="GLY65131.1"/>
    <property type="molecule type" value="Genomic_DNA"/>
</dbReference>
<protein>
    <recommendedName>
        <fullName evidence="3">Gas vesicle protein G</fullName>
    </recommendedName>
</protein>
<evidence type="ECO:0000313" key="2">
    <source>
        <dbReference type="Proteomes" id="UP001165136"/>
    </source>
</evidence>
<evidence type="ECO:0000313" key="1">
    <source>
        <dbReference type="EMBL" id="GLY65131.1"/>
    </source>
</evidence>
<name>A0A9W6QYH0_9PSEU</name>
<sequence length="80" mass="8797">MGLLSEILLLPLAPVRATIKLGEVIQEQVERELHDPASVRRELERIERAREAGEISAEEEEQAQAEVLARMIGPGSLPSA</sequence>
<reference evidence="1" key="1">
    <citation type="submission" date="2023-03" db="EMBL/GenBank/DDBJ databases">
        <title>Amycolatopsis taiwanensis NBRC 103393.</title>
        <authorList>
            <person name="Ichikawa N."/>
            <person name="Sato H."/>
            <person name="Tonouchi N."/>
        </authorList>
    </citation>
    <scope>NUCLEOTIDE SEQUENCE</scope>
    <source>
        <strain evidence="1">NBRC 103393</strain>
    </source>
</reference>
<keyword evidence="2" id="KW-1185">Reference proteome</keyword>
<accession>A0A9W6QYH0</accession>
<proteinExistence type="predicted"/>
<gene>
    <name evidence="1" type="ORF">Atai01_17500</name>
</gene>
<dbReference type="AlphaFoldDB" id="A0A9W6QYH0"/>
<organism evidence="1 2">
    <name type="scientific">Amycolatopsis taiwanensis</name>
    <dbReference type="NCBI Taxonomy" id="342230"/>
    <lineage>
        <taxon>Bacteria</taxon>
        <taxon>Bacillati</taxon>
        <taxon>Actinomycetota</taxon>
        <taxon>Actinomycetes</taxon>
        <taxon>Pseudonocardiales</taxon>
        <taxon>Pseudonocardiaceae</taxon>
        <taxon>Amycolatopsis</taxon>
    </lineage>
</organism>